<name>A0A401GGM9_9APHY</name>
<keyword evidence="2" id="KW-1185">Reference proteome</keyword>
<dbReference type="EMBL" id="BFAD01000003">
    <property type="protein sequence ID" value="GBE81340.1"/>
    <property type="molecule type" value="Genomic_DNA"/>
</dbReference>
<dbReference type="PANTHER" id="PTHR40518:SF1">
    <property type="entry name" value="ACETOACETATE DECARBOXYLASE"/>
    <property type="match status" value="1"/>
</dbReference>
<reference evidence="1 2" key="1">
    <citation type="journal article" date="2018" name="Sci. Rep.">
        <title>Genome sequence of the cauliflower mushroom Sparassis crispa (Hanabiratake) and its association with beneficial usage.</title>
        <authorList>
            <person name="Kiyama R."/>
            <person name="Furutani Y."/>
            <person name="Kawaguchi K."/>
            <person name="Nakanishi T."/>
        </authorList>
    </citation>
    <scope>NUCLEOTIDE SEQUENCE [LARGE SCALE GENOMIC DNA]</scope>
</reference>
<dbReference type="SUPFAM" id="SSF160104">
    <property type="entry name" value="Acetoacetate decarboxylase-like"/>
    <property type="match status" value="1"/>
</dbReference>
<accession>A0A401GGM9</accession>
<dbReference type="PANTHER" id="PTHR40518">
    <property type="entry name" value="ACETOACETATE DECARBOXYLASE"/>
    <property type="match status" value="1"/>
</dbReference>
<evidence type="ECO:0008006" key="3">
    <source>
        <dbReference type="Google" id="ProtNLM"/>
    </source>
</evidence>
<dbReference type="RefSeq" id="XP_027612253.1">
    <property type="nucleotide sequence ID" value="XM_027756452.1"/>
</dbReference>
<protein>
    <recommendedName>
        <fullName evidence="3">Acetoacetate decarboxylase</fullName>
    </recommendedName>
</protein>
<evidence type="ECO:0000313" key="1">
    <source>
        <dbReference type="EMBL" id="GBE81340.1"/>
    </source>
</evidence>
<dbReference type="AlphaFoldDB" id="A0A401GGM9"/>
<dbReference type="GeneID" id="38778257"/>
<evidence type="ECO:0000313" key="2">
    <source>
        <dbReference type="Proteomes" id="UP000287166"/>
    </source>
</evidence>
<gene>
    <name evidence="1" type="ORF">SCP_0310670</name>
</gene>
<sequence length="289" mass="31613">MDNNVLQVSDVPAPWLLEGEAWWFFTALFHWPKKGEMSAPGYFDPLHERSRALATEEGAYLGSHGMIQLVRYTDSPAGPYDELIVLPGSFKSPPGVKPAKSSRITRIYVSTMNSVVNGRRNWNIPKTIAKFSFTPNSDGVLEVKVFAPTSLETPGSPIFSDTPFFAVNIRPSVIPVPAIPLNLKHLPMPFILVQPPLEASPSAGQDGCIGTDHWVSVDVSDYGGRVKPIRWKGGLAVVDSNTQKTSTRIADGVGFPDVVPYSMGLHLAQMKIQFPESVVLQVDPSEQSE</sequence>
<dbReference type="Proteomes" id="UP000287166">
    <property type="component" value="Unassembled WGS sequence"/>
</dbReference>
<dbReference type="InterPro" id="IPR023375">
    <property type="entry name" value="ADC_dom_sf"/>
</dbReference>
<dbReference type="OrthoDB" id="9970474at2759"/>
<comment type="caution">
    <text evidence="1">The sequence shown here is derived from an EMBL/GenBank/DDBJ whole genome shotgun (WGS) entry which is preliminary data.</text>
</comment>
<dbReference type="InParanoid" id="A0A401GGM9"/>
<dbReference type="Gene3D" id="2.40.400.10">
    <property type="entry name" value="Acetoacetate decarboxylase-like"/>
    <property type="match status" value="1"/>
</dbReference>
<proteinExistence type="predicted"/>
<dbReference type="STRING" id="139825.A0A401GGM9"/>
<organism evidence="1 2">
    <name type="scientific">Sparassis crispa</name>
    <dbReference type="NCBI Taxonomy" id="139825"/>
    <lineage>
        <taxon>Eukaryota</taxon>
        <taxon>Fungi</taxon>
        <taxon>Dikarya</taxon>
        <taxon>Basidiomycota</taxon>
        <taxon>Agaricomycotina</taxon>
        <taxon>Agaricomycetes</taxon>
        <taxon>Polyporales</taxon>
        <taxon>Sparassidaceae</taxon>
        <taxon>Sparassis</taxon>
    </lineage>
</organism>